<sequence length="335" mass="35113">MKVIEIPEFGVAKLAVVERPDPQPGPGQVLVRVWAVSLNFRDLMTVQGQYNPRQKLPLIPLSDGAGEVVSVGPGVRRFKPGDRVVAIFAQKWLGGDATPAARGSTLGGPGDGMAAELVALDEDGLLPIPEHLSFEQAATLPCAGVTAWNAVVVQGQVKPGDTVLALGTGGVSLFALQFAKAAGAKVIITSSSDEKLARAKALGADHGVNYASEPDWDKAVLALTDKAGVDQVVEVGGAGTIGKSINSARMGGTITIIGVLAGNASEMDLRPVLMKGLRLHGVFVGPREMFEAMNRAITTHHIEPVIDRVFERADIGAAFEHMAAGRHFGKIVVRM</sequence>
<dbReference type="AlphaFoldDB" id="A0A1B1YWZ6"/>
<dbReference type="InterPro" id="IPR020843">
    <property type="entry name" value="ER"/>
</dbReference>
<dbReference type="InterPro" id="IPR052711">
    <property type="entry name" value="Zinc_ADH-like"/>
</dbReference>
<dbReference type="InterPro" id="IPR036291">
    <property type="entry name" value="NAD(P)-bd_dom_sf"/>
</dbReference>
<dbReference type="GO" id="GO:0016491">
    <property type="term" value="F:oxidoreductase activity"/>
    <property type="evidence" value="ECO:0007669"/>
    <property type="project" value="InterPro"/>
</dbReference>
<dbReference type="InterPro" id="IPR011032">
    <property type="entry name" value="GroES-like_sf"/>
</dbReference>
<dbReference type="InterPro" id="IPR013149">
    <property type="entry name" value="ADH-like_C"/>
</dbReference>
<dbReference type="CDD" id="cd08276">
    <property type="entry name" value="MDR7"/>
    <property type="match status" value="1"/>
</dbReference>
<dbReference type="Pfam" id="PF00107">
    <property type="entry name" value="ADH_zinc_N"/>
    <property type="match status" value="1"/>
</dbReference>
<name>A0A1B1YWZ6_9GAMM</name>
<dbReference type="EMBL" id="CP014671">
    <property type="protein sequence ID" value="ANX05375.1"/>
    <property type="molecule type" value="Genomic_DNA"/>
</dbReference>
<dbReference type="PANTHER" id="PTHR45033:SF2">
    <property type="entry name" value="ZINC-TYPE ALCOHOL DEHYDROGENASE-LIKE PROTEIN C1773.06C"/>
    <property type="match status" value="1"/>
</dbReference>
<dbReference type="Gene3D" id="3.40.50.720">
    <property type="entry name" value="NAD(P)-binding Rossmann-like Domain"/>
    <property type="match status" value="1"/>
</dbReference>
<feature type="domain" description="Enoyl reductase (ER)" evidence="1">
    <location>
        <begin position="10"/>
        <end position="333"/>
    </location>
</feature>
<protein>
    <submittedName>
        <fullName evidence="2">NADPH:quinone oxidoreductase</fullName>
    </submittedName>
</protein>
<dbReference type="SMART" id="SM00829">
    <property type="entry name" value="PKS_ER"/>
    <property type="match status" value="1"/>
</dbReference>
<gene>
    <name evidence="2" type="ORF">PG2T_15075</name>
</gene>
<dbReference type="Gene3D" id="3.90.180.10">
    <property type="entry name" value="Medium-chain alcohol dehydrogenases, catalytic domain"/>
    <property type="match status" value="1"/>
</dbReference>
<dbReference type="InParanoid" id="A0A1B1YWZ6"/>
<evidence type="ECO:0000259" key="1">
    <source>
        <dbReference type="SMART" id="SM00829"/>
    </source>
</evidence>
<accession>A0A1B1YWZ6</accession>
<reference evidence="3" key="1">
    <citation type="submission" date="2016-03" db="EMBL/GenBank/DDBJ databases">
        <title>Complete genome sequence of Solimmundus cernigliae, representing a novel lineage of polycyclic aromatic hydrocarbon degraders within the Gammaproteobacteria.</title>
        <authorList>
            <person name="Singleton D.R."/>
            <person name="Dickey A.N."/>
            <person name="Scholl E.H."/>
            <person name="Wright F.A."/>
            <person name="Aitken M.D."/>
        </authorList>
    </citation>
    <scope>NUCLEOTIDE SEQUENCE [LARGE SCALE GENOMIC DNA]</scope>
    <source>
        <strain evidence="3">TR3.2</strain>
    </source>
</reference>
<dbReference type="InterPro" id="IPR013154">
    <property type="entry name" value="ADH-like_N"/>
</dbReference>
<dbReference type="SUPFAM" id="SSF50129">
    <property type="entry name" value="GroES-like"/>
    <property type="match status" value="1"/>
</dbReference>
<dbReference type="OrthoDB" id="9787435at2"/>
<proteinExistence type="predicted"/>
<dbReference type="STRING" id="1810504.PG2T_15075"/>
<dbReference type="Proteomes" id="UP000092952">
    <property type="component" value="Chromosome"/>
</dbReference>
<evidence type="ECO:0000313" key="2">
    <source>
        <dbReference type="EMBL" id="ANX05375.1"/>
    </source>
</evidence>
<keyword evidence="3" id="KW-1185">Reference proteome</keyword>
<organism evidence="2 3">
    <name type="scientific">Immundisolibacter cernigliae</name>
    <dbReference type="NCBI Taxonomy" id="1810504"/>
    <lineage>
        <taxon>Bacteria</taxon>
        <taxon>Pseudomonadati</taxon>
        <taxon>Pseudomonadota</taxon>
        <taxon>Gammaproteobacteria</taxon>
        <taxon>Immundisolibacterales</taxon>
        <taxon>Immundisolibacteraceae</taxon>
        <taxon>Immundisolibacter</taxon>
    </lineage>
</organism>
<dbReference type="SUPFAM" id="SSF51735">
    <property type="entry name" value="NAD(P)-binding Rossmann-fold domains"/>
    <property type="match status" value="1"/>
</dbReference>
<dbReference type="PANTHER" id="PTHR45033">
    <property type="match status" value="1"/>
</dbReference>
<dbReference type="KEGG" id="gbi:PG2T_15075"/>
<dbReference type="Pfam" id="PF08240">
    <property type="entry name" value="ADH_N"/>
    <property type="match status" value="1"/>
</dbReference>
<dbReference type="RefSeq" id="WP_068807349.1">
    <property type="nucleotide sequence ID" value="NZ_CP014671.1"/>
</dbReference>
<evidence type="ECO:0000313" key="3">
    <source>
        <dbReference type="Proteomes" id="UP000092952"/>
    </source>
</evidence>